<evidence type="ECO:0000256" key="8">
    <source>
        <dbReference type="RuleBase" id="RU361162"/>
    </source>
</evidence>
<dbReference type="InterPro" id="IPR000959">
    <property type="entry name" value="POLO_box_dom"/>
</dbReference>
<dbReference type="InterPro" id="IPR011009">
    <property type="entry name" value="Kinase-like_dom_sf"/>
</dbReference>
<dbReference type="InterPro" id="IPR000719">
    <property type="entry name" value="Prot_kinase_dom"/>
</dbReference>
<dbReference type="SMR" id="A2F0P6"/>
<reference evidence="12" key="2">
    <citation type="journal article" date="2007" name="Science">
        <title>Draft genome sequence of the sexually transmitted pathogen Trichomonas vaginalis.</title>
        <authorList>
            <person name="Carlton J.M."/>
            <person name="Hirt R.P."/>
            <person name="Silva J.C."/>
            <person name="Delcher A.L."/>
            <person name="Schatz M."/>
            <person name="Zhao Q."/>
            <person name="Wortman J.R."/>
            <person name="Bidwell S.L."/>
            <person name="Alsmark U.C.M."/>
            <person name="Besteiro S."/>
            <person name="Sicheritz-Ponten T."/>
            <person name="Noel C.J."/>
            <person name="Dacks J.B."/>
            <person name="Foster P.G."/>
            <person name="Simillion C."/>
            <person name="Van de Peer Y."/>
            <person name="Miranda-Saavedra D."/>
            <person name="Barton G.J."/>
            <person name="Westrop G.D."/>
            <person name="Mueller S."/>
            <person name="Dessi D."/>
            <person name="Fiori P.L."/>
            <person name="Ren Q."/>
            <person name="Paulsen I."/>
            <person name="Zhang H."/>
            <person name="Bastida-Corcuera F.D."/>
            <person name="Simoes-Barbosa A."/>
            <person name="Brown M.T."/>
            <person name="Hayes R.D."/>
            <person name="Mukherjee M."/>
            <person name="Okumura C.Y."/>
            <person name="Schneider R."/>
            <person name="Smith A.J."/>
            <person name="Vanacova S."/>
            <person name="Villalvazo M."/>
            <person name="Haas B.J."/>
            <person name="Pertea M."/>
            <person name="Feldblyum T.V."/>
            <person name="Utterback T.R."/>
            <person name="Shu C.L."/>
            <person name="Osoegawa K."/>
            <person name="de Jong P.J."/>
            <person name="Hrdy I."/>
            <person name="Horvathova L."/>
            <person name="Zubacova Z."/>
            <person name="Dolezal P."/>
            <person name="Malik S.B."/>
            <person name="Logsdon J.M. Jr."/>
            <person name="Henze K."/>
            <person name="Gupta A."/>
            <person name="Wang C.C."/>
            <person name="Dunne R.L."/>
            <person name="Upcroft J.A."/>
            <person name="Upcroft P."/>
            <person name="White O."/>
            <person name="Salzberg S.L."/>
            <person name="Tang P."/>
            <person name="Chiu C.-H."/>
            <person name="Lee Y.-S."/>
            <person name="Embley T.M."/>
            <person name="Coombs G.H."/>
            <person name="Mottram J.C."/>
            <person name="Tachezy J."/>
            <person name="Fraser-Liggett C.M."/>
            <person name="Johnson P.J."/>
        </authorList>
    </citation>
    <scope>NUCLEOTIDE SEQUENCE [LARGE SCALE GENOMIC DNA]</scope>
    <source>
        <strain evidence="12">G3</strain>
    </source>
</reference>
<dbReference type="PROSITE" id="PS50078">
    <property type="entry name" value="POLO_BOX"/>
    <property type="match status" value="1"/>
</dbReference>
<dbReference type="EMBL" id="DS113565">
    <property type="protein sequence ID" value="EAY01491.1"/>
    <property type="molecule type" value="Genomic_DNA"/>
</dbReference>
<dbReference type="VEuPathDB" id="TrichDB:TVAGG3_1090300"/>
<dbReference type="FunCoup" id="A2F0P6">
    <property type="interactions" value="411"/>
</dbReference>
<comment type="similarity">
    <text evidence="8">Belongs to the protein kinase superfamily. Ser/Thr protein kinase family. CDC5/Polo subfamily.</text>
</comment>
<dbReference type="CDD" id="cd13117">
    <property type="entry name" value="POLO_box_2"/>
    <property type="match status" value="1"/>
</dbReference>
<evidence type="ECO:0000256" key="1">
    <source>
        <dbReference type="ARBA" id="ARBA00022527"/>
    </source>
</evidence>
<dbReference type="RefSeq" id="XP_001314176.1">
    <property type="nucleotide sequence ID" value="XM_001314163.1"/>
</dbReference>
<keyword evidence="5 8" id="KW-0418">Kinase</keyword>
<dbReference type="EC" id="2.7.11.21" evidence="8"/>
<dbReference type="PANTHER" id="PTHR24345">
    <property type="entry name" value="SERINE/THREONINE-PROTEIN KINASE PLK"/>
    <property type="match status" value="1"/>
</dbReference>
<dbReference type="Gene3D" id="3.30.1120.30">
    <property type="entry name" value="POLO box domain"/>
    <property type="match status" value="2"/>
</dbReference>
<reference evidence="12" key="1">
    <citation type="submission" date="2006-10" db="EMBL/GenBank/DDBJ databases">
        <authorList>
            <person name="Amadeo P."/>
            <person name="Zhao Q."/>
            <person name="Wortman J."/>
            <person name="Fraser-Liggett C."/>
            <person name="Carlton J."/>
        </authorList>
    </citation>
    <scope>NUCLEOTIDE SEQUENCE</scope>
    <source>
        <strain evidence="12">G3</strain>
    </source>
</reference>
<evidence type="ECO:0000313" key="13">
    <source>
        <dbReference type="Proteomes" id="UP000001542"/>
    </source>
</evidence>
<dbReference type="GO" id="GO:0004674">
    <property type="term" value="F:protein serine/threonine kinase activity"/>
    <property type="evidence" value="ECO:0007669"/>
    <property type="project" value="UniProtKB-KW"/>
</dbReference>
<dbReference type="Pfam" id="PF00069">
    <property type="entry name" value="Pkinase"/>
    <property type="match status" value="1"/>
</dbReference>
<dbReference type="InterPro" id="IPR033695">
    <property type="entry name" value="POLO_box_2"/>
</dbReference>
<accession>A2F0P6</accession>
<gene>
    <name evidence="12" type="ORF">TVAG_107500</name>
</gene>
<dbReference type="SMART" id="SM00220">
    <property type="entry name" value="S_TKc"/>
    <property type="match status" value="1"/>
</dbReference>
<keyword evidence="2 8" id="KW-0808">Transferase</keyword>
<dbReference type="GO" id="GO:0005634">
    <property type="term" value="C:nucleus"/>
    <property type="evidence" value="ECO:0000318"/>
    <property type="project" value="GO_Central"/>
</dbReference>
<dbReference type="eggNOG" id="KOG0575">
    <property type="taxonomic scope" value="Eukaryota"/>
</dbReference>
<evidence type="ECO:0000256" key="6">
    <source>
        <dbReference type="ARBA" id="ARBA00022840"/>
    </source>
</evidence>
<keyword evidence="4 7" id="KW-0547">Nucleotide-binding</keyword>
<dbReference type="CDD" id="cd13118">
    <property type="entry name" value="POLO_box_1"/>
    <property type="match status" value="1"/>
</dbReference>
<dbReference type="KEGG" id="tva:4759316"/>
<keyword evidence="13" id="KW-1185">Reference proteome</keyword>
<dbReference type="PROSITE" id="PS00107">
    <property type="entry name" value="PROTEIN_KINASE_ATP"/>
    <property type="match status" value="1"/>
</dbReference>
<dbReference type="InterPro" id="IPR036947">
    <property type="entry name" value="POLO_box_dom_sf"/>
</dbReference>
<evidence type="ECO:0000256" key="9">
    <source>
        <dbReference type="SAM" id="MobiDB-lite"/>
    </source>
</evidence>
<evidence type="ECO:0000256" key="5">
    <source>
        <dbReference type="ARBA" id="ARBA00022777"/>
    </source>
</evidence>
<feature type="domain" description="Protein kinase" evidence="10">
    <location>
        <begin position="22"/>
        <end position="276"/>
    </location>
</feature>
<dbReference type="FunFam" id="3.30.1120.30:FF:000008">
    <property type="entry name" value="Serine/threonine-protein kinase PLK"/>
    <property type="match status" value="1"/>
</dbReference>
<evidence type="ECO:0000256" key="7">
    <source>
        <dbReference type="PROSITE-ProRule" id="PRU10141"/>
    </source>
</evidence>
<feature type="region of interest" description="Disordered" evidence="9">
    <location>
        <begin position="314"/>
        <end position="335"/>
    </location>
</feature>
<keyword evidence="6 7" id="KW-0067">ATP-binding</keyword>
<evidence type="ECO:0000256" key="3">
    <source>
        <dbReference type="ARBA" id="ARBA00022737"/>
    </source>
</evidence>
<dbReference type="AlphaFoldDB" id="A2F0P6"/>
<evidence type="ECO:0000256" key="4">
    <source>
        <dbReference type="ARBA" id="ARBA00022741"/>
    </source>
</evidence>
<comment type="catalytic activity">
    <reaction evidence="8">
        <text>L-threonyl-[protein] + ATP = O-phospho-L-threonyl-[protein] + ADP + H(+)</text>
        <dbReference type="Rhea" id="RHEA:46608"/>
        <dbReference type="Rhea" id="RHEA-COMP:11060"/>
        <dbReference type="Rhea" id="RHEA-COMP:11605"/>
        <dbReference type="ChEBI" id="CHEBI:15378"/>
        <dbReference type="ChEBI" id="CHEBI:30013"/>
        <dbReference type="ChEBI" id="CHEBI:30616"/>
        <dbReference type="ChEBI" id="CHEBI:61977"/>
        <dbReference type="ChEBI" id="CHEBI:456216"/>
        <dbReference type="EC" id="2.7.11.21"/>
    </reaction>
</comment>
<protein>
    <recommendedName>
        <fullName evidence="8">Serine/threonine-protein kinase PLK</fullName>
        <ecNumber evidence="8">2.7.11.21</ecNumber>
    </recommendedName>
    <alternativeName>
        <fullName evidence="8">Polo-like kinase</fullName>
    </alternativeName>
</protein>
<keyword evidence="3" id="KW-0677">Repeat</keyword>
<dbReference type="OMA" id="QNIMFAD"/>
<dbReference type="FunFam" id="1.10.510.10:FF:000673">
    <property type="entry name" value="CAMK family protein kinase"/>
    <property type="match status" value="1"/>
</dbReference>
<evidence type="ECO:0000259" key="11">
    <source>
        <dbReference type="PROSITE" id="PS50078"/>
    </source>
</evidence>
<evidence type="ECO:0000313" key="12">
    <source>
        <dbReference type="EMBL" id="EAY01491.1"/>
    </source>
</evidence>
<dbReference type="InterPro" id="IPR008271">
    <property type="entry name" value="Ser/Thr_kinase_AS"/>
</dbReference>
<evidence type="ECO:0000259" key="10">
    <source>
        <dbReference type="PROSITE" id="PS50011"/>
    </source>
</evidence>
<dbReference type="SUPFAM" id="SSF82615">
    <property type="entry name" value="Polo-box domain"/>
    <property type="match status" value="2"/>
</dbReference>
<sequence length="531" mass="60046">MNRSAAVPFTIVSNNHGYVQVYKRVDMIGAGGFGKVFKVVEQKTQQTYALKVIPNDKFTTNAEREALQNEISLQKSCNHPNIVKIIHTFADSLNQYIVLEYCPGGSMEAKYKTEGRFTPEKVAEFLKDALSALCYIHAKGIVHRDIKLSNFLIGEDGHVKLCDFGFAIKDNPNIKTSVSGTPSYIAPELIFKGTDGISPKIDIWAIGICVFTLLNGYPPFEASSAKMSFERIKNGTYRFNIAANVSYFAKEFIQKALTRDPEERPTAEELLHHQLLMKQATTPAIKMSKSFSTIPQMNTKNLDHSPIAPISPLADPEPQQLIEPTESPSDSVNSDYRLPPKHSVCRFWDLSDKYGLGYLLQDGCVGAVFNDYTRMISDPHRTFIQYYDSPHTVNFQIVDAKTPSDDVSKKLIILSKFSDALRKGNDLYKIPALKYDRNSALKYVRHWSREDKRVLFRFDNGDIQVNFEDSIKLFIFWSDQKLILSNSLKQEGKCIGVNQVSDNGNEEEKKRLAIAKRMLKTPVEKSPHMSQ</sequence>
<name>A2F0P6_TRIV3</name>
<dbReference type="SUPFAM" id="SSF56112">
    <property type="entry name" value="Protein kinase-like (PK-like)"/>
    <property type="match status" value="1"/>
</dbReference>
<keyword evidence="1 8" id="KW-0723">Serine/threonine-protein kinase</keyword>
<proteinExistence type="inferred from homology"/>
<dbReference type="PROSITE" id="PS00108">
    <property type="entry name" value="PROTEIN_KINASE_ST"/>
    <property type="match status" value="1"/>
</dbReference>
<dbReference type="InterPro" id="IPR033701">
    <property type="entry name" value="POLO_box_1"/>
</dbReference>
<dbReference type="InParanoid" id="A2F0P6"/>
<dbReference type="PROSITE" id="PS50011">
    <property type="entry name" value="PROTEIN_KINASE_DOM"/>
    <property type="match status" value="1"/>
</dbReference>
<dbReference type="Gene3D" id="1.10.510.10">
    <property type="entry name" value="Transferase(Phosphotransferase) domain 1"/>
    <property type="match status" value="1"/>
</dbReference>
<feature type="binding site" evidence="7">
    <location>
        <position position="51"/>
    </location>
    <ligand>
        <name>ATP</name>
        <dbReference type="ChEBI" id="CHEBI:30616"/>
    </ligand>
</feature>
<organism evidence="12 13">
    <name type="scientific">Trichomonas vaginalis (strain ATCC PRA-98 / G3)</name>
    <dbReference type="NCBI Taxonomy" id="412133"/>
    <lineage>
        <taxon>Eukaryota</taxon>
        <taxon>Metamonada</taxon>
        <taxon>Parabasalia</taxon>
        <taxon>Trichomonadida</taxon>
        <taxon>Trichomonadidae</taxon>
        <taxon>Trichomonas</taxon>
    </lineage>
</organism>
<dbReference type="FunFam" id="3.30.200.20:FF:000042">
    <property type="entry name" value="Aurora kinase A"/>
    <property type="match status" value="1"/>
</dbReference>
<feature type="domain" description="POLO box" evidence="11">
    <location>
        <begin position="343"/>
        <end position="423"/>
    </location>
</feature>
<dbReference type="PANTHER" id="PTHR24345:SF0">
    <property type="entry name" value="CELL CYCLE SERINE_THREONINE-PROTEIN KINASE CDC5_MSD2"/>
    <property type="match status" value="1"/>
</dbReference>
<dbReference type="Proteomes" id="UP000001542">
    <property type="component" value="Unassembled WGS sequence"/>
</dbReference>
<dbReference type="OrthoDB" id="68483at2759"/>
<dbReference type="InterPro" id="IPR017441">
    <property type="entry name" value="Protein_kinase_ATP_BS"/>
</dbReference>
<dbReference type="Pfam" id="PF00659">
    <property type="entry name" value="POLO_box"/>
    <property type="match status" value="1"/>
</dbReference>
<evidence type="ECO:0000256" key="2">
    <source>
        <dbReference type="ARBA" id="ARBA00022679"/>
    </source>
</evidence>
<dbReference type="VEuPathDB" id="TrichDB:TVAG_107500"/>
<dbReference type="GO" id="GO:0005524">
    <property type="term" value="F:ATP binding"/>
    <property type="evidence" value="ECO:0007669"/>
    <property type="project" value="UniProtKB-UniRule"/>
</dbReference>
<dbReference type="STRING" id="5722.A2F0P6"/>